<dbReference type="EMBL" id="JAACXV010000230">
    <property type="protein sequence ID" value="KAF7281673.1"/>
    <property type="molecule type" value="Genomic_DNA"/>
</dbReference>
<dbReference type="GO" id="GO:0097730">
    <property type="term" value="C:non-motile cilium"/>
    <property type="evidence" value="ECO:0007669"/>
    <property type="project" value="TreeGrafter"/>
</dbReference>
<keyword evidence="1" id="KW-0853">WD repeat</keyword>
<dbReference type="PANTHER" id="PTHR12764:SF4">
    <property type="entry name" value="INTRAFLAGELLAR TRANSPORT PROTEIN 122 HOMOLOG"/>
    <property type="match status" value="1"/>
</dbReference>
<dbReference type="GO" id="GO:0035721">
    <property type="term" value="P:intraciliary retrograde transport"/>
    <property type="evidence" value="ECO:0007669"/>
    <property type="project" value="TreeGrafter"/>
</dbReference>
<evidence type="ECO:0000256" key="2">
    <source>
        <dbReference type="ARBA" id="ARBA00022737"/>
    </source>
</evidence>
<accession>A0A834IN48</accession>
<evidence type="ECO:0000313" key="3">
    <source>
        <dbReference type="EMBL" id="KAF7281673.1"/>
    </source>
</evidence>
<keyword evidence="2" id="KW-0677">Repeat</keyword>
<organism evidence="3 4">
    <name type="scientific">Rhynchophorus ferrugineus</name>
    <name type="common">Red palm weevil</name>
    <name type="synonym">Curculio ferrugineus</name>
    <dbReference type="NCBI Taxonomy" id="354439"/>
    <lineage>
        <taxon>Eukaryota</taxon>
        <taxon>Metazoa</taxon>
        <taxon>Ecdysozoa</taxon>
        <taxon>Arthropoda</taxon>
        <taxon>Hexapoda</taxon>
        <taxon>Insecta</taxon>
        <taxon>Pterygota</taxon>
        <taxon>Neoptera</taxon>
        <taxon>Endopterygota</taxon>
        <taxon>Coleoptera</taxon>
        <taxon>Polyphaga</taxon>
        <taxon>Cucujiformia</taxon>
        <taxon>Curculionidae</taxon>
        <taxon>Dryophthorinae</taxon>
        <taxon>Rhynchophorus</taxon>
    </lineage>
</organism>
<gene>
    <name evidence="3" type="ORF">GWI33_004449</name>
</gene>
<proteinExistence type="predicted"/>
<name>A0A834IN48_RHYFE</name>
<protein>
    <submittedName>
        <fullName evidence="3">Uncharacterized protein</fullName>
    </submittedName>
</protein>
<reference evidence="3" key="1">
    <citation type="submission" date="2020-08" db="EMBL/GenBank/DDBJ databases">
        <title>Genome sequencing and assembly of the red palm weevil Rhynchophorus ferrugineus.</title>
        <authorList>
            <person name="Dias G.B."/>
            <person name="Bergman C.M."/>
            <person name="Manee M."/>
        </authorList>
    </citation>
    <scope>NUCLEOTIDE SEQUENCE</scope>
    <source>
        <strain evidence="3">AA-2017</strain>
        <tissue evidence="3">Whole larva</tissue>
    </source>
</reference>
<sequence length="110" mass="12796">MYQDAYKFACLGVTDGHWEELANSVLEQMKCDVARLAFDQQQKSNYPRDVILGDFYAMKGKLKESARFYQTSGHGSKALAMYTDLRVFDEAEEYFEMKDDDLVRKIDELN</sequence>
<dbReference type="AlphaFoldDB" id="A0A834IN48"/>
<evidence type="ECO:0000313" key="4">
    <source>
        <dbReference type="Proteomes" id="UP000625711"/>
    </source>
</evidence>
<dbReference type="GO" id="GO:0061512">
    <property type="term" value="P:protein localization to cilium"/>
    <property type="evidence" value="ECO:0007669"/>
    <property type="project" value="TreeGrafter"/>
</dbReference>
<keyword evidence="4" id="KW-1185">Reference proteome</keyword>
<dbReference type="PANTHER" id="PTHR12764">
    <property type="entry name" value="WD REPEAT DOMAIN-RELATED"/>
    <property type="match status" value="1"/>
</dbReference>
<dbReference type="OrthoDB" id="10255582at2759"/>
<comment type="caution">
    <text evidence="3">The sequence shown here is derived from an EMBL/GenBank/DDBJ whole genome shotgun (WGS) entry which is preliminary data.</text>
</comment>
<dbReference type="GO" id="GO:0030991">
    <property type="term" value="C:intraciliary transport particle A"/>
    <property type="evidence" value="ECO:0007669"/>
    <property type="project" value="TreeGrafter"/>
</dbReference>
<dbReference type="InterPro" id="IPR039857">
    <property type="entry name" value="Ift122/121"/>
</dbReference>
<dbReference type="Proteomes" id="UP000625711">
    <property type="component" value="Unassembled WGS sequence"/>
</dbReference>
<dbReference type="GO" id="GO:1905515">
    <property type="term" value="P:non-motile cilium assembly"/>
    <property type="evidence" value="ECO:0007669"/>
    <property type="project" value="TreeGrafter"/>
</dbReference>
<evidence type="ECO:0000256" key="1">
    <source>
        <dbReference type="ARBA" id="ARBA00022574"/>
    </source>
</evidence>